<evidence type="ECO:0000313" key="3">
    <source>
        <dbReference type="Proteomes" id="UP001295740"/>
    </source>
</evidence>
<keyword evidence="3" id="KW-1185">Reference proteome</keyword>
<reference evidence="2" key="1">
    <citation type="submission" date="2023-10" db="EMBL/GenBank/DDBJ databases">
        <authorList>
            <person name="Hackl T."/>
        </authorList>
    </citation>
    <scope>NUCLEOTIDE SEQUENCE</scope>
</reference>
<dbReference type="PROSITE" id="PS51502">
    <property type="entry name" value="S_R_A_B_BARREL"/>
    <property type="match status" value="1"/>
</dbReference>
<proteinExistence type="predicted"/>
<evidence type="ECO:0000313" key="2">
    <source>
        <dbReference type="EMBL" id="CAJ2509076.1"/>
    </source>
</evidence>
<name>A0AAI8YJ14_9PEZI</name>
<comment type="caution">
    <text evidence="2">The sequence shown here is derived from an EMBL/GenBank/DDBJ whole genome shotgun (WGS) entry which is preliminary data.</text>
</comment>
<feature type="domain" description="Stress-response A/B barrel" evidence="1">
    <location>
        <begin position="3"/>
        <end position="104"/>
    </location>
</feature>
<gene>
    <name evidence="2" type="ORF">KHLLAP_LOCUS9544</name>
</gene>
<dbReference type="InterPro" id="IPR013097">
    <property type="entry name" value="Dabb"/>
</dbReference>
<dbReference type="EMBL" id="CAUWAG010000012">
    <property type="protein sequence ID" value="CAJ2509076.1"/>
    <property type="molecule type" value="Genomic_DNA"/>
</dbReference>
<organism evidence="2 3">
    <name type="scientific">Anthostomella pinea</name>
    <dbReference type="NCBI Taxonomy" id="933095"/>
    <lineage>
        <taxon>Eukaryota</taxon>
        <taxon>Fungi</taxon>
        <taxon>Dikarya</taxon>
        <taxon>Ascomycota</taxon>
        <taxon>Pezizomycotina</taxon>
        <taxon>Sordariomycetes</taxon>
        <taxon>Xylariomycetidae</taxon>
        <taxon>Xylariales</taxon>
        <taxon>Xylariaceae</taxon>
        <taxon>Anthostomella</taxon>
    </lineage>
</organism>
<sequence>MGVTRISLIAVAGPEKQEEAVKVLANFVNDCKKPDGKTYIISSKAAKCAVMTDHPGSQPGTIAVEVVFTNEEDAEYYQNEDPAFRGLLGRVVESSGWIVVKADF</sequence>
<dbReference type="AlphaFoldDB" id="A0AAI8YJ14"/>
<accession>A0AAI8YJ14</accession>
<protein>
    <submittedName>
        <fullName evidence="2">Uu.00g141020.m01.CDS01</fullName>
    </submittedName>
</protein>
<evidence type="ECO:0000259" key="1">
    <source>
        <dbReference type="PROSITE" id="PS51502"/>
    </source>
</evidence>
<dbReference type="Proteomes" id="UP001295740">
    <property type="component" value="Unassembled WGS sequence"/>
</dbReference>